<protein>
    <recommendedName>
        <fullName evidence="7">Chaperone protein HtpG</fullName>
    </recommendedName>
    <alternativeName>
        <fullName evidence="7">Heat shock protein HtpG</fullName>
    </alternativeName>
    <alternativeName>
        <fullName evidence="7">High temperature protein G</fullName>
    </alternativeName>
</protein>
<feature type="binding site" evidence="8">
    <location>
        <position position="96"/>
    </location>
    <ligand>
        <name>ATP</name>
        <dbReference type="ChEBI" id="CHEBI:30616"/>
    </ligand>
</feature>
<dbReference type="RefSeq" id="WP_079699585.1">
    <property type="nucleotide sequence ID" value="NZ_SLUK01000005.1"/>
</dbReference>
<dbReference type="GO" id="GO:0140662">
    <property type="term" value="F:ATP-dependent protein folding chaperone"/>
    <property type="evidence" value="ECO:0007669"/>
    <property type="project" value="InterPro"/>
</dbReference>
<dbReference type="CDD" id="cd16927">
    <property type="entry name" value="HATPase_Hsp90-like"/>
    <property type="match status" value="1"/>
</dbReference>
<feature type="region of interest" description="C" evidence="7">
    <location>
        <begin position="562"/>
        <end position="637"/>
    </location>
</feature>
<feature type="binding site" evidence="8">
    <location>
        <position position="350"/>
    </location>
    <ligand>
        <name>ATP</name>
        <dbReference type="ChEBI" id="CHEBI:30616"/>
    </ligand>
</feature>
<keyword evidence="6 7" id="KW-0143">Chaperone</keyword>
<name>A0A9X8UJD3_9FIRM</name>
<dbReference type="SUPFAM" id="SSF55874">
    <property type="entry name" value="ATPase domain of HSP90 chaperone/DNA topoisomerase II/histidine kinase"/>
    <property type="match status" value="1"/>
</dbReference>
<feature type="binding site" evidence="8">
    <location>
        <position position="167"/>
    </location>
    <ligand>
        <name>ATP</name>
        <dbReference type="ChEBI" id="CHEBI:30616"/>
    </ligand>
</feature>
<dbReference type="NCBIfam" id="NF003555">
    <property type="entry name" value="PRK05218.1"/>
    <property type="match status" value="1"/>
</dbReference>
<feature type="binding site" evidence="8">
    <location>
        <begin position="117"/>
        <end position="122"/>
    </location>
    <ligand>
        <name>ATP</name>
        <dbReference type="ChEBI" id="CHEBI:30616"/>
    </ligand>
</feature>
<dbReference type="Gene3D" id="1.20.120.790">
    <property type="entry name" value="Heat shock protein 90, C-terminal domain"/>
    <property type="match status" value="1"/>
</dbReference>
<dbReference type="Gene3D" id="3.30.230.80">
    <property type="match status" value="1"/>
</dbReference>
<dbReference type="InterPro" id="IPR020575">
    <property type="entry name" value="Hsp90_N"/>
</dbReference>
<evidence type="ECO:0000256" key="7">
    <source>
        <dbReference type="HAMAP-Rule" id="MF_00505"/>
    </source>
</evidence>
<feature type="binding site" evidence="8">
    <location>
        <position position="31"/>
    </location>
    <ligand>
        <name>ATP</name>
        <dbReference type="ChEBI" id="CHEBI:30616"/>
    </ligand>
</feature>
<dbReference type="InterPro" id="IPR019805">
    <property type="entry name" value="Heat_shock_protein_90_CS"/>
</dbReference>
<keyword evidence="11" id="KW-1185">Reference proteome</keyword>
<evidence type="ECO:0000313" key="10">
    <source>
        <dbReference type="EMBL" id="TCL43374.1"/>
    </source>
</evidence>
<dbReference type="FunFam" id="1.20.120.790:FF:000006">
    <property type="entry name" value="Chaperone protein HtpG"/>
    <property type="match status" value="1"/>
</dbReference>
<dbReference type="EMBL" id="SLUK01000005">
    <property type="protein sequence ID" value="TCL43374.1"/>
    <property type="molecule type" value="Genomic_DNA"/>
</dbReference>
<evidence type="ECO:0000256" key="4">
    <source>
        <dbReference type="ARBA" id="ARBA00022840"/>
    </source>
</evidence>
<dbReference type="InterPro" id="IPR003594">
    <property type="entry name" value="HATPase_dom"/>
</dbReference>
<dbReference type="InterPro" id="IPR001404">
    <property type="entry name" value="Hsp90_fam"/>
</dbReference>
<keyword evidence="4 7" id="KW-0067">ATP-binding</keyword>
<dbReference type="Proteomes" id="UP000294682">
    <property type="component" value="Unassembled WGS sequence"/>
</dbReference>
<dbReference type="Pfam" id="PF00183">
    <property type="entry name" value="HSP90"/>
    <property type="match status" value="1"/>
</dbReference>
<keyword evidence="5 7" id="KW-0346">Stress response</keyword>
<accession>A0A9X8UJD3</accession>
<comment type="similarity">
    <text evidence="1 7">Belongs to the heat shock protein 90 family.</text>
</comment>
<comment type="caution">
    <text evidence="10">The sequence shown here is derived from an EMBL/GenBank/DDBJ whole genome shotgun (WGS) entry which is preliminary data.</text>
</comment>
<evidence type="ECO:0000256" key="3">
    <source>
        <dbReference type="ARBA" id="ARBA00022741"/>
    </source>
</evidence>
<feature type="binding site" evidence="8">
    <location>
        <position position="35"/>
    </location>
    <ligand>
        <name>ATP</name>
        <dbReference type="ChEBI" id="CHEBI:30616"/>
    </ligand>
</feature>
<feature type="domain" description="Histidine kinase/HSP90-like ATPase" evidence="9">
    <location>
        <begin position="24"/>
        <end position="177"/>
    </location>
</feature>
<dbReference type="Gene3D" id="3.40.50.11260">
    <property type="match status" value="1"/>
</dbReference>
<evidence type="ECO:0000313" key="11">
    <source>
        <dbReference type="Proteomes" id="UP000294682"/>
    </source>
</evidence>
<gene>
    <name evidence="7" type="primary">htpG</name>
    <name evidence="10" type="ORF">EDD78_1052</name>
</gene>
<feature type="binding site" evidence="8">
    <location>
        <position position="82"/>
    </location>
    <ligand>
        <name>ATP</name>
        <dbReference type="ChEBI" id="CHEBI:30616"/>
    </ligand>
</feature>
<dbReference type="PROSITE" id="PS00298">
    <property type="entry name" value="HSP90"/>
    <property type="match status" value="1"/>
</dbReference>
<dbReference type="InterPro" id="IPR037196">
    <property type="entry name" value="HSP90_C"/>
</dbReference>
<evidence type="ECO:0000256" key="2">
    <source>
        <dbReference type="ARBA" id="ARBA00022490"/>
    </source>
</evidence>
<evidence type="ECO:0000259" key="9">
    <source>
        <dbReference type="SMART" id="SM00387"/>
    </source>
</evidence>
<dbReference type="GO" id="GO:0005737">
    <property type="term" value="C:cytoplasm"/>
    <property type="evidence" value="ECO:0007669"/>
    <property type="project" value="UniProtKB-SubCell"/>
</dbReference>
<keyword evidence="3 7" id="KW-0547">Nucleotide-binding</keyword>
<dbReference type="PANTHER" id="PTHR11528">
    <property type="entry name" value="HEAT SHOCK PROTEIN 90 FAMILY MEMBER"/>
    <property type="match status" value="1"/>
</dbReference>
<dbReference type="AlphaFoldDB" id="A0A9X8UJD3"/>
<comment type="function">
    <text evidence="7">Molecular chaperone. Has ATPase activity.</text>
</comment>
<comment type="caution">
    <text evidence="7">Lacks conserved residue(s) required for the propagation of feature annotation.</text>
</comment>
<evidence type="ECO:0000256" key="5">
    <source>
        <dbReference type="ARBA" id="ARBA00023016"/>
    </source>
</evidence>
<dbReference type="GO" id="GO:0016887">
    <property type="term" value="F:ATP hydrolysis activity"/>
    <property type="evidence" value="ECO:0007669"/>
    <property type="project" value="InterPro"/>
</dbReference>
<dbReference type="SUPFAM" id="SSF54211">
    <property type="entry name" value="Ribosomal protein S5 domain 2-like"/>
    <property type="match status" value="1"/>
</dbReference>
<evidence type="ECO:0000256" key="6">
    <source>
        <dbReference type="ARBA" id="ARBA00023186"/>
    </source>
</evidence>
<reference evidence="10 11" key="1">
    <citation type="submission" date="2019-03" db="EMBL/GenBank/DDBJ databases">
        <title>Genomic Encyclopedia of Type Strains, Phase IV (KMG-IV): sequencing the most valuable type-strain genomes for metagenomic binning, comparative biology and taxonomic classification.</title>
        <authorList>
            <person name="Goeker M."/>
        </authorList>
    </citation>
    <scope>NUCLEOTIDE SEQUENCE [LARGE SCALE GENOMIC DNA]</scope>
    <source>
        <strain evidence="10 11">DSM 100433</strain>
    </source>
</reference>
<feature type="binding site" evidence="8">
    <location>
        <begin position="97"/>
        <end position="98"/>
    </location>
    <ligand>
        <name>ATP</name>
        <dbReference type="ChEBI" id="CHEBI:30616"/>
    </ligand>
</feature>
<comment type="subcellular location">
    <subcellularLocation>
        <location evidence="7">Cytoplasm</location>
    </subcellularLocation>
</comment>
<keyword evidence="2 7" id="KW-0963">Cytoplasm</keyword>
<feature type="binding site" evidence="8">
    <location>
        <position position="77"/>
    </location>
    <ligand>
        <name>ATP</name>
        <dbReference type="ChEBI" id="CHEBI:30616"/>
    </ligand>
</feature>
<dbReference type="Gene3D" id="3.30.565.10">
    <property type="entry name" value="Histidine kinase-like ATPase, C-terminal domain"/>
    <property type="match status" value="1"/>
</dbReference>
<dbReference type="Pfam" id="PF13589">
    <property type="entry name" value="HATPase_c_3"/>
    <property type="match status" value="1"/>
</dbReference>
<evidence type="ECO:0000256" key="8">
    <source>
        <dbReference type="PIRSR" id="PIRSR002583-1"/>
    </source>
</evidence>
<organism evidence="10 11">
    <name type="scientific">Harryflintia acetispora</name>
    <dbReference type="NCBI Taxonomy" id="1849041"/>
    <lineage>
        <taxon>Bacteria</taxon>
        <taxon>Bacillati</taxon>
        <taxon>Bacillota</taxon>
        <taxon>Clostridia</taxon>
        <taxon>Eubacteriales</taxon>
        <taxon>Oscillospiraceae</taxon>
        <taxon>Harryflintia</taxon>
    </lineage>
</organism>
<sequence length="637" mass="73284">MAVKQFKAESKRLLDLMIHSIYTHREIFLRELISNASDAIDKLYYQSLGEGNTGLNRDDFRIDIKLDKEARVLTLSDNGCGMSREDLEKDLGTIAKSGSLAFKKENEPKEEIDIIGQFGVGFYSAFMVSELVTVRSRVFGADEAWEWKSKGAEGYTIEPCEKETNGTDIVLKIKENTDEDNYDEFLEPYRIQELVQRYSDYIRYPIKMDMERSRLIEKPEEETKKEDYKPEYETYVENVTLNSMVPIWKKNKNELKKEDYNSFYKDKFHDYEDPARVIHSSTEGSATYNALLFIPSRAPYNYYSRDYEKGLQLYASGVLIMDKCADLLPDCFSFVRGLVDSQDLSLNISREMLQHDRQLKIIASRLEKKIKSELLSMLQNEREEYEKFWKNFGLQIKYGVYGDYGAHKELLQDLLMFYSSAEGKLSTIPEYIGRMKEEQKYIYYACGETVERIAALPQIELLKEKGYEILYLTDDVDEFALTMLHEYDGKEFKSASSGDLDLQSEEEKEQAKEQSEENKDLLTAVKEALGGKVSEVRLSSRLKTHPVCLSSEGMLSLEMEKVLSSMPGGGEGMKAQRVLELNPSHPVFAALKELYAADREKLGSYARLLYGQALLIEGLSLEDPVAFSNEICKLMEK</sequence>
<dbReference type="HAMAP" id="MF_00505">
    <property type="entry name" value="HSP90"/>
    <property type="match status" value="1"/>
</dbReference>
<comment type="subunit">
    <text evidence="7">Homodimer.</text>
</comment>
<evidence type="ECO:0000256" key="1">
    <source>
        <dbReference type="ARBA" id="ARBA00008239"/>
    </source>
</evidence>
<proteinExistence type="inferred from homology"/>
<dbReference type="InterPro" id="IPR020568">
    <property type="entry name" value="Ribosomal_Su5_D2-typ_SF"/>
</dbReference>
<dbReference type="SUPFAM" id="SSF110942">
    <property type="entry name" value="HSP90 C-terminal domain"/>
    <property type="match status" value="1"/>
</dbReference>
<dbReference type="GO" id="GO:0051082">
    <property type="term" value="F:unfolded protein binding"/>
    <property type="evidence" value="ECO:0007669"/>
    <property type="project" value="UniProtKB-UniRule"/>
</dbReference>
<dbReference type="PRINTS" id="PR00775">
    <property type="entry name" value="HEATSHOCK90"/>
</dbReference>
<dbReference type="PIRSF" id="PIRSF002583">
    <property type="entry name" value="Hsp90"/>
    <property type="match status" value="1"/>
</dbReference>
<feature type="region of interest" description="A; substrate-binding" evidence="7">
    <location>
        <begin position="1"/>
        <end position="350"/>
    </location>
</feature>
<dbReference type="InterPro" id="IPR036890">
    <property type="entry name" value="HATPase_C_sf"/>
</dbReference>
<dbReference type="SMART" id="SM00387">
    <property type="entry name" value="HATPase_c"/>
    <property type="match status" value="1"/>
</dbReference>
<dbReference type="OrthoDB" id="9802640at2"/>
<dbReference type="GO" id="GO:0005524">
    <property type="term" value="F:ATP binding"/>
    <property type="evidence" value="ECO:0007669"/>
    <property type="project" value="UniProtKB-UniRule"/>
</dbReference>